<dbReference type="GO" id="GO:0016301">
    <property type="term" value="F:kinase activity"/>
    <property type="evidence" value="ECO:0007669"/>
    <property type="project" value="UniProtKB-KW"/>
</dbReference>
<dbReference type="Pfam" id="PF03861">
    <property type="entry name" value="ANTAR"/>
    <property type="match status" value="1"/>
</dbReference>
<dbReference type="PIRSF" id="PIRSF036625">
    <property type="entry name" value="GAF_ANTAR"/>
    <property type="match status" value="1"/>
</dbReference>
<dbReference type="AlphaFoldDB" id="A0A378SYV8"/>
<keyword evidence="2" id="KW-0418">Kinase</keyword>
<dbReference type="InterPro" id="IPR029016">
    <property type="entry name" value="GAF-like_dom_sf"/>
</dbReference>
<dbReference type="InterPro" id="IPR005561">
    <property type="entry name" value="ANTAR"/>
</dbReference>
<evidence type="ECO:0000256" key="1">
    <source>
        <dbReference type="ARBA" id="ARBA00022679"/>
    </source>
</evidence>
<dbReference type="InterPro" id="IPR012074">
    <property type="entry name" value="GAF_ANTAR"/>
</dbReference>
<organism evidence="6 7">
    <name type="scientific">Mycolicibacterium senegalense</name>
    <dbReference type="NCBI Taxonomy" id="1796"/>
    <lineage>
        <taxon>Bacteria</taxon>
        <taxon>Bacillati</taxon>
        <taxon>Actinomycetota</taxon>
        <taxon>Actinomycetes</taxon>
        <taxon>Mycobacteriales</taxon>
        <taxon>Mycobacteriaceae</taxon>
        <taxon>Mycolicibacterium</taxon>
    </lineage>
</organism>
<dbReference type="InterPro" id="IPR003018">
    <property type="entry name" value="GAF"/>
</dbReference>
<evidence type="ECO:0000259" key="5">
    <source>
        <dbReference type="PROSITE" id="PS50921"/>
    </source>
</evidence>
<dbReference type="EMBL" id="UGQQ01000001">
    <property type="protein sequence ID" value="STZ52797.1"/>
    <property type="molecule type" value="Genomic_DNA"/>
</dbReference>
<dbReference type="InterPro" id="IPR036388">
    <property type="entry name" value="WH-like_DNA-bd_sf"/>
</dbReference>
<dbReference type="Gene3D" id="3.30.450.40">
    <property type="match status" value="1"/>
</dbReference>
<proteinExistence type="predicted"/>
<keyword evidence="4" id="KW-0804">Transcription</keyword>
<name>A0A378SYV8_9MYCO</name>
<evidence type="ECO:0000256" key="4">
    <source>
        <dbReference type="ARBA" id="ARBA00023163"/>
    </source>
</evidence>
<dbReference type="RefSeq" id="WP_036392268.1">
    <property type="nucleotide sequence ID" value="NZ_CP081000.1"/>
</dbReference>
<dbReference type="PROSITE" id="PS50921">
    <property type="entry name" value="ANTAR"/>
    <property type="match status" value="1"/>
</dbReference>
<dbReference type="Proteomes" id="UP000254945">
    <property type="component" value="Unassembled WGS sequence"/>
</dbReference>
<accession>A0A378SYV8</accession>
<dbReference type="Pfam" id="PF13185">
    <property type="entry name" value="GAF_2"/>
    <property type="match status" value="1"/>
</dbReference>
<keyword evidence="3" id="KW-0805">Transcription regulation</keyword>
<dbReference type="SUPFAM" id="SSF52172">
    <property type="entry name" value="CheY-like"/>
    <property type="match status" value="1"/>
</dbReference>
<evidence type="ECO:0000313" key="6">
    <source>
        <dbReference type="EMBL" id="STZ52797.1"/>
    </source>
</evidence>
<dbReference type="SMART" id="SM01012">
    <property type="entry name" value="ANTAR"/>
    <property type="match status" value="1"/>
</dbReference>
<keyword evidence="1" id="KW-0808">Transferase</keyword>
<evidence type="ECO:0000313" key="7">
    <source>
        <dbReference type="Proteomes" id="UP000254945"/>
    </source>
</evidence>
<sequence>MSLGREQMIASQVNELIRVTQDHSPADADAVLADLVMGAADYVPGAEYAGLTIADRSGAVRSAAATHEYPKILDEIQQRWGQGPCLSAAWEHHVIKIGDIQDETRWPDYCRDVAVMTPIRSVVSYQLYADHHTMGALNFYAKTAEVFDSAAVEAGMVVATHVALAWNLARRDQQFRSALATRDIIGQAKGMLMERFKIDAVQAFEVLKRLSQNSNTPLVDIAHEIVRAEHNGCAGDN</sequence>
<evidence type="ECO:0000256" key="3">
    <source>
        <dbReference type="ARBA" id="ARBA00023015"/>
    </source>
</evidence>
<feature type="domain" description="ANTAR" evidence="5">
    <location>
        <begin position="165"/>
        <end position="226"/>
    </location>
</feature>
<gene>
    <name evidence="6" type="ORF">NCTC4524_00443</name>
</gene>
<protein>
    <submittedName>
        <fullName evidence="6">Response regulator receiver and ANTAR domain protein</fullName>
    </submittedName>
</protein>
<dbReference type="GO" id="GO:0003723">
    <property type="term" value="F:RNA binding"/>
    <property type="evidence" value="ECO:0007669"/>
    <property type="project" value="InterPro"/>
</dbReference>
<dbReference type="SUPFAM" id="SSF55781">
    <property type="entry name" value="GAF domain-like"/>
    <property type="match status" value="1"/>
</dbReference>
<evidence type="ECO:0000256" key="2">
    <source>
        <dbReference type="ARBA" id="ARBA00022777"/>
    </source>
</evidence>
<dbReference type="Gene3D" id="1.10.10.10">
    <property type="entry name" value="Winged helix-like DNA-binding domain superfamily/Winged helix DNA-binding domain"/>
    <property type="match status" value="1"/>
</dbReference>
<dbReference type="InterPro" id="IPR011006">
    <property type="entry name" value="CheY-like_superfamily"/>
</dbReference>
<reference evidence="6 7" key="1">
    <citation type="submission" date="2018-06" db="EMBL/GenBank/DDBJ databases">
        <authorList>
            <consortium name="Pathogen Informatics"/>
            <person name="Doyle S."/>
        </authorList>
    </citation>
    <scope>NUCLEOTIDE SEQUENCE [LARGE SCALE GENOMIC DNA]</scope>
    <source>
        <strain evidence="6 7">NCTC4524</strain>
    </source>
</reference>